<name>A0A0F9P432_9ZZZZ</name>
<organism evidence="2">
    <name type="scientific">marine sediment metagenome</name>
    <dbReference type="NCBI Taxonomy" id="412755"/>
    <lineage>
        <taxon>unclassified sequences</taxon>
        <taxon>metagenomes</taxon>
        <taxon>ecological metagenomes</taxon>
    </lineage>
</organism>
<comment type="caution">
    <text evidence="2">The sequence shown here is derived from an EMBL/GenBank/DDBJ whole genome shotgun (WGS) entry which is preliminary data.</text>
</comment>
<evidence type="ECO:0000313" key="2">
    <source>
        <dbReference type="EMBL" id="KKN26600.1"/>
    </source>
</evidence>
<keyword evidence="1" id="KW-0175">Coiled coil</keyword>
<protein>
    <submittedName>
        <fullName evidence="2">Uncharacterized protein</fullName>
    </submittedName>
</protein>
<gene>
    <name evidence="2" type="ORF">LCGC14_0872930</name>
</gene>
<feature type="non-terminal residue" evidence="2">
    <location>
        <position position="1"/>
    </location>
</feature>
<accession>A0A0F9P432</accession>
<evidence type="ECO:0000256" key="1">
    <source>
        <dbReference type="SAM" id="Coils"/>
    </source>
</evidence>
<feature type="coiled-coil region" evidence="1">
    <location>
        <begin position="55"/>
        <end position="82"/>
    </location>
</feature>
<reference evidence="2" key="1">
    <citation type="journal article" date="2015" name="Nature">
        <title>Complex archaea that bridge the gap between prokaryotes and eukaryotes.</title>
        <authorList>
            <person name="Spang A."/>
            <person name="Saw J.H."/>
            <person name="Jorgensen S.L."/>
            <person name="Zaremba-Niedzwiedzka K."/>
            <person name="Martijn J."/>
            <person name="Lind A.E."/>
            <person name="van Eijk R."/>
            <person name="Schleper C."/>
            <person name="Guy L."/>
            <person name="Ettema T.J."/>
        </authorList>
    </citation>
    <scope>NUCLEOTIDE SEQUENCE</scope>
</reference>
<sequence>GDPTPTTPTLPKVEVKDGATYLDGKKVVPESDLIASKKSLEGQLAQQQTAHETAIDTAKLDVSNAQQEIANLNAKIKENEQARESGAVSDEDAAKVKQNLETAVSSIGTLTASALEHRRALLVLKYGVTEDTIKDKDISQLDSFEEALKAVSTARGGGVGPYAIGGGTGEAAPQTDIERAAKILETTPVRGVRNAAPQT</sequence>
<dbReference type="EMBL" id="LAZR01002706">
    <property type="protein sequence ID" value="KKN26600.1"/>
    <property type="molecule type" value="Genomic_DNA"/>
</dbReference>
<dbReference type="AlphaFoldDB" id="A0A0F9P432"/>
<proteinExistence type="predicted"/>